<dbReference type="GO" id="GO:0030313">
    <property type="term" value="C:cell envelope"/>
    <property type="evidence" value="ECO:0007669"/>
    <property type="project" value="UniProtKB-SubCell"/>
</dbReference>
<dbReference type="RefSeq" id="WP_024269467.1">
    <property type="nucleotide sequence ID" value="NC_023035.1"/>
</dbReference>
<reference evidence="3 4" key="1">
    <citation type="journal article" date="2015" name="Stand. Genomic Sci.">
        <title>Complete genome sequence and description of Salinispira pacifica gen. nov., sp. nov., a novel spirochaete isolated form a hypersaline microbial mat.</title>
        <authorList>
            <person name="Ben Hania W."/>
            <person name="Joseph M."/>
            <person name="Schumann P."/>
            <person name="Bunk B."/>
            <person name="Fiebig A."/>
            <person name="Sproer C."/>
            <person name="Klenk H.P."/>
            <person name="Fardeau M.L."/>
            <person name="Spring S."/>
        </authorList>
    </citation>
    <scope>NUCLEOTIDE SEQUENCE [LARGE SCALE GENOMIC DNA]</scope>
    <source>
        <strain evidence="3 4">L21-RPul-D2</strain>
    </source>
</reference>
<keyword evidence="4" id="KW-1185">Reference proteome</keyword>
<dbReference type="Pfam" id="PF09479">
    <property type="entry name" value="Flg_new"/>
    <property type="match status" value="2"/>
</dbReference>
<gene>
    <name evidence="3" type="ORF">L21SP2_3234</name>
</gene>
<comment type="subcellular location">
    <subcellularLocation>
        <location evidence="1">Cell envelope</location>
    </subcellularLocation>
</comment>
<proteinExistence type="predicted"/>
<feature type="chain" id="PRO_5004742097" evidence="2">
    <location>
        <begin position="17"/>
        <end position="314"/>
    </location>
</feature>
<dbReference type="eggNOG" id="COG4932">
    <property type="taxonomic scope" value="Bacteria"/>
</dbReference>
<dbReference type="Proteomes" id="UP000018680">
    <property type="component" value="Chromosome"/>
</dbReference>
<keyword evidence="2" id="KW-0732">Signal</keyword>
<dbReference type="InterPro" id="IPR042229">
    <property type="entry name" value="Listeria/Bacterioides_rpt_sf"/>
</dbReference>
<dbReference type="Gene3D" id="2.60.40.4270">
    <property type="entry name" value="Listeria-Bacteroides repeat domain"/>
    <property type="match status" value="2"/>
</dbReference>
<dbReference type="KEGG" id="slr:L21SP2_3234"/>
<dbReference type="EMBL" id="CP006939">
    <property type="protein sequence ID" value="AHC16574.1"/>
    <property type="molecule type" value="Genomic_DNA"/>
</dbReference>
<dbReference type="PROSITE" id="PS51257">
    <property type="entry name" value="PROKAR_LIPOPROTEIN"/>
    <property type="match status" value="1"/>
</dbReference>
<evidence type="ECO:0000256" key="2">
    <source>
        <dbReference type="SAM" id="SignalP"/>
    </source>
</evidence>
<sequence>MKRFALFLGFSLLLFALIGCDTPFSPPTYTITYDGNGYVGEEIPTDDSTYAEGDIAILSDGGQMTRAGYTLNGWTTAGDGSGDHYNLEAEYIMPAEDVTLFAEWKPNSSGYSITYYGNGNTSGTAPEDNTVYAKDEAVILSGSGDLYKSGGYSFIGWNTQSDGKGEHYHANATLVMPDGDVELFARWKPDTDSEDPEILDLAILTPTIDTSTGDDTATIEVRSYDDVKLYKVEIEIIAQDGDPDFSNTVHTFNTGYSGVEYIGTFTVNIPVLQGSDAGTWIINYVNLTDNDSKVNSYSTTDLTAKGFATEFQNQ</sequence>
<name>V5WN27_9SPIO</name>
<dbReference type="STRING" id="1307761.L21SP2_3234"/>
<evidence type="ECO:0000256" key="1">
    <source>
        <dbReference type="ARBA" id="ARBA00004196"/>
    </source>
</evidence>
<feature type="signal peptide" evidence="2">
    <location>
        <begin position="1"/>
        <end position="16"/>
    </location>
</feature>
<dbReference type="AlphaFoldDB" id="V5WN27"/>
<organism evidence="3 4">
    <name type="scientific">Salinispira pacifica</name>
    <dbReference type="NCBI Taxonomy" id="1307761"/>
    <lineage>
        <taxon>Bacteria</taxon>
        <taxon>Pseudomonadati</taxon>
        <taxon>Spirochaetota</taxon>
        <taxon>Spirochaetia</taxon>
        <taxon>Spirochaetales</taxon>
        <taxon>Spirochaetaceae</taxon>
        <taxon>Salinispira</taxon>
    </lineage>
</organism>
<dbReference type="InterPro" id="IPR013378">
    <property type="entry name" value="InlB-like_B-rpt"/>
</dbReference>
<dbReference type="NCBIfam" id="TIGR02543">
    <property type="entry name" value="List_Bact_rpt"/>
    <property type="match status" value="1"/>
</dbReference>
<dbReference type="HOGENOM" id="CLU_885328_0_0_12"/>
<protein>
    <submittedName>
        <fullName evidence="3">Putative surface protein</fullName>
    </submittedName>
</protein>
<evidence type="ECO:0000313" key="3">
    <source>
        <dbReference type="EMBL" id="AHC16574.1"/>
    </source>
</evidence>
<evidence type="ECO:0000313" key="4">
    <source>
        <dbReference type="Proteomes" id="UP000018680"/>
    </source>
</evidence>
<dbReference type="OrthoDB" id="363253at2"/>
<accession>V5WN27</accession>